<dbReference type="Proteomes" id="UP000243535">
    <property type="component" value="Unassembled WGS sequence"/>
</dbReference>
<evidence type="ECO:0000313" key="5">
    <source>
        <dbReference type="Proteomes" id="UP000243535"/>
    </source>
</evidence>
<dbReference type="GO" id="GO:0016747">
    <property type="term" value="F:acyltransferase activity, transferring groups other than amino-acyl groups"/>
    <property type="evidence" value="ECO:0007669"/>
    <property type="project" value="InterPro"/>
</dbReference>
<dbReference type="PROSITE" id="PS51186">
    <property type="entry name" value="GNAT"/>
    <property type="match status" value="1"/>
</dbReference>
<dbReference type="InterPro" id="IPR016181">
    <property type="entry name" value="Acyl_CoA_acyltransferase"/>
</dbReference>
<dbReference type="PANTHER" id="PTHR43877">
    <property type="entry name" value="AMINOALKYLPHOSPHONATE N-ACETYLTRANSFERASE-RELATED-RELATED"/>
    <property type="match status" value="1"/>
</dbReference>
<sequence>MSNLVIRRASFSDVPAFLALFVDYLAFYHVVQAPADCRRFLENRLKAGDAVVLLGSSDSGAVQGFALLYPGFSSLTLRPNWLLHDLFVAPAARGQGLAEALIRAAQEEVARQGGEMMLETAHDNLTAQSVYRRCGLVPDTTFATWRWHPGAA</sequence>
<evidence type="ECO:0000313" key="4">
    <source>
        <dbReference type="EMBL" id="CUA82515.1"/>
    </source>
</evidence>
<name>A0A0K6GVC1_9NEIS</name>
<reference evidence="5" key="1">
    <citation type="submission" date="2015-08" db="EMBL/GenBank/DDBJ databases">
        <authorList>
            <person name="Varghese N."/>
        </authorList>
    </citation>
    <scope>NUCLEOTIDE SEQUENCE [LARGE SCALE GENOMIC DNA]</scope>
    <source>
        <strain evidence="5">DSM 17901</strain>
    </source>
</reference>
<dbReference type="GO" id="GO:0005840">
    <property type="term" value="C:ribosome"/>
    <property type="evidence" value="ECO:0007669"/>
    <property type="project" value="UniProtKB-KW"/>
</dbReference>
<accession>A0A0K6GVC1</accession>
<evidence type="ECO:0000256" key="2">
    <source>
        <dbReference type="ARBA" id="ARBA00023315"/>
    </source>
</evidence>
<keyword evidence="5" id="KW-1185">Reference proteome</keyword>
<dbReference type="AlphaFoldDB" id="A0A0K6GVC1"/>
<dbReference type="Gene3D" id="3.40.630.30">
    <property type="match status" value="1"/>
</dbReference>
<keyword evidence="1 4" id="KW-0808">Transferase</keyword>
<dbReference type="Pfam" id="PF00583">
    <property type="entry name" value="Acetyltransf_1"/>
    <property type="match status" value="1"/>
</dbReference>
<keyword evidence="4" id="KW-0687">Ribonucleoprotein</keyword>
<dbReference type="InterPro" id="IPR000182">
    <property type="entry name" value="GNAT_dom"/>
</dbReference>
<keyword evidence="4" id="KW-0689">Ribosomal protein</keyword>
<evidence type="ECO:0000259" key="3">
    <source>
        <dbReference type="PROSITE" id="PS51186"/>
    </source>
</evidence>
<dbReference type="OrthoDB" id="9792929at2"/>
<gene>
    <name evidence="4" type="ORF">Ga0061063_1314</name>
</gene>
<protein>
    <submittedName>
        <fullName evidence="4">Ribosomal protein S18 acetylase RimI and related acetyltransferases</fullName>
    </submittedName>
</protein>
<dbReference type="SUPFAM" id="SSF55729">
    <property type="entry name" value="Acyl-CoA N-acyltransferases (Nat)"/>
    <property type="match status" value="1"/>
</dbReference>
<organism evidence="4 5">
    <name type="scientific">Gulbenkiania indica</name>
    <dbReference type="NCBI Taxonomy" id="375574"/>
    <lineage>
        <taxon>Bacteria</taxon>
        <taxon>Pseudomonadati</taxon>
        <taxon>Pseudomonadota</taxon>
        <taxon>Betaproteobacteria</taxon>
        <taxon>Neisseriales</taxon>
        <taxon>Chromobacteriaceae</taxon>
        <taxon>Gulbenkiania</taxon>
    </lineage>
</organism>
<dbReference type="PANTHER" id="PTHR43877:SF2">
    <property type="entry name" value="AMINOALKYLPHOSPHONATE N-ACETYLTRANSFERASE-RELATED"/>
    <property type="match status" value="1"/>
</dbReference>
<evidence type="ECO:0000256" key="1">
    <source>
        <dbReference type="ARBA" id="ARBA00022679"/>
    </source>
</evidence>
<proteinExistence type="predicted"/>
<dbReference type="STRING" id="375574.GCA_001418035_01106"/>
<dbReference type="RefSeq" id="WP_054285974.1">
    <property type="nucleotide sequence ID" value="NZ_CYHA01000002.1"/>
</dbReference>
<dbReference type="CDD" id="cd04301">
    <property type="entry name" value="NAT_SF"/>
    <property type="match status" value="1"/>
</dbReference>
<dbReference type="InterPro" id="IPR050832">
    <property type="entry name" value="Bact_Acetyltransf"/>
</dbReference>
<feature type="domain" description="N-acetyltransferase" evidence="3">
    <location>
        <begin position="4"/>
        <end position="152"/>
    </location>
</feature>
<keyword evidence="2" id="KW-0012">Acyltransferase</keyword>
<dbReference type="EMBL" id="CYHA01000002">
    <property type="protein sequence ID" value="CUA82515.1"/>
    <property type="molecule type" value="Genomic_DNA"/>
</dbReference>